<dbReference type="PANTHER" id="PTHR46044:SF1">
    <property type="entry name" value="CN HYDROLASE DOMAIN-CONTAINING PROTEIN"/>
    <property type="match status" value="1"/>
</dbReference>
<dbReference type="PROSITE" id="PS00921">
    <property type="entry name" value="NITRIL_CHT_2"/>
    <property type="match status" value="1"/>
</dbReference>
<dbReference type="Proteomes" id="UP000182114">
    <property type="component" value="Unassembled WGS sequence"/>
</dbReference>
<name>A0A1G7GZB2_9FLAO</name>
<dbReference type="AlphaFoldDB" id="A0A1G7GZB2"/>
<sequence>MNNLLKVALAQISPVWLDKEATLKKIESSIAEAAAQKTELIVFGEALLPGYPFWLALTEGASWDLKVNKEIHAHYVRNAIQVEAGELDAVCNLAKEHSIAIYLGIMERAKNRGGHSIYCSLVYINEQGEIKSVHRKLQPTYDERLTWAPGDGNGLQVHPLKEFTVGGLNCWENWMPLPRTALYGLGENLHIAVWPGSDHNTKDITRFIARESRSYVISVSSLMKKTDFPKATPHIEAILEKSPEVLANGGSCIAGPDGEWLVEPVLDTEGLIYHTLDFNRVYEERQNFDVVGHYSRPDVTKLTVNRERQSTVAYTD</sequence>
<dbReference type="GO" id="GO:0000257">
    <property type="term" value="F:nitrilase activity"/>
    <property type="evidence" value="ECO:0007669"/>
    <property type="project" value="UniProtKB-ARBA"/>
</dbReference>
<dbReference type="Gene3D" id="3.60.110.10">
    <property type="entry name" value="Carbon-nitrogen hydrolase"/>
    <property type="match status" value="1"/>
</dbReference>
<evidence type="ECO:0000256" key="1">
    <source>
        <dbReference type="ARBA" id="ARBA00008129"/>
    </source>
</evidence>
<dbReference type="PANTHER" id="PTHR46044">
    <property type="entry name" value="NITRILASE"/>
    <property type="match status" value="1"/>
</dbReference>
<keyword evidence="4" id="KW-1185">Reference proteome</keyword>
<dbReference type="Pfam" id="PF00795">
    <property type="entry name" value="CN_hydrolase"/>
    <property type="match status" value="1"/>
</dbReference>
<comment type="similarity">
    <text evidence="1">Belongs to the carbon-nitrogen hydrolase superfamily. Nitrilase family.</text>
</comment>
<dbReference type="PROSITE" id="PS50263">
    <property type="entry name" value="CN_HYDROLASE"/>
    <property type="match status" value="1"/>
</dbReference>
<evidence type="ECO:0000313" key="3">
    <source>
        <dbReference type="EMBL" id="SDE93414.1"/>
    </source>
</evidence>
<dbReference type="eggNOG" id="COG0388">
    <property type="taxonomic scope" value="Bacteria"/>
</dbReference>
<protein>
    <submittedName>
        <fullName evidence="3">Nitrilase</fullName>
    </submittedName>
</protein>
<reference evidence="4" key="1">
    <citation type="submission" date="2016-10" db="EMBL/GenBank/DDBJ databases">
        <authorList>
            <person name="Varghese N."/>
            <person name="Submissions S."/>
        </authorList>
    </citation>
    <scope>NUCLEOTIDE SEQUENCE [LARGE SCALE GENOMIC DNA]</scope>
    <source>
        <strain evidence="4">DSM 24729</strain>
    </source>
</reference>
<evidence type="ECO:0000259" key="2">
    <source>
        <dbReference type="PROSITE" id="PS50263"/>
    </source>
</evidence>
<dbReference type="InterPro" id="IPR000132">
    <property type="entry name" value="Nitrilase/CN_hydratase_CS"/>
</dbReference>
<evidence type="ECO:0000313" key="4">
    <source>
        <dbReference type="Proteomes" id="UP000182114"/>
    </source>
</evidence>
<accession>A0A1G7GZB2</accession>
<feature type="domain" description="CN hydrolase" evidence="2">
    <location>
        <begin position="5"/>
        <end position="278"/>
    </location>
</feature>
<proteinExistence type="inferred from homology"/>
<dbReference type="InterPro" id="IPR036526">
    <property type="entry name" value="C-N_Hydrolase_sf"/>
</dbReference>
<dbReference type="InterPro" id="IPR003010">
    <property type="entry name" value="C-N_Hydrolase"/>
</dbReference>
<dbReference type="InterPro" id="IPR044149">
    <property type="entry name" value="Nitrilases_CHs"/>
</dbReference>
<dbReference type="RefSeq" id="WP_025613798.1">
    <property type="nucleotide sequence ID" value="NZ_FNBD01000005.1"/>
</dbReference>
<organism evidence="3 4">
    <name type="scientific">Cellulophaga baltica</name>
    <dbReference type="NCBI Taxonomy" id="76594"/>
    <lineage>
        <taxon>Bacteria</taxon>
        <taxon>Pseudomonadati</taxon>
        <taxon>Bacteroidota</taxon>
        <taxon>Flavobacteriia</taxon>
        <taxon>Flavobacteriales</taxon>
        <taxon>Flavobacteriaceae</taxon>
        <taxon>Cellulophaga</taxon>
    </lineage>
</organism>
<dbReference type="SUPFAM" id="SSF56317">
    <property type="entry name" value="Carbon-nitrogen hydrolase"/>
    <property type="match status" value="1"/>
</dbReference>
<dbReference type="CDD" id="cd07564">
    <property type="entry name" value="nitrilases_CHs"/>
    <property type="match status" value="1"/>
</dbReference>
<gene>
    <name evidence="3" type="ORF">SAMN04487992_105155</name>
</gene>
<dbReference type="EMBL" id="FNBD01000005">
    <property type="protein sequence ID" value="SDE93414.1"/>
    <property type="molecule type" value="Genomic_DNA"/>
</dbReference>